<name>A0A2G8R845_9RHOB</name>
<evidence type="ECO:0000313" key="2">
    <source>
        <dbReference type="Proteomes" id="UP000231259"/>
    </source>
</evidence>
<dbReference type="AlphaFoldDB" id="A0A2G8R845"/>
<keyword evidence="2" id="KW-1185">Reference proteome</keyword>
<reference evidence="1 2" key="1">
    <citation type="submission" date="2013-09" db="EMBL/GenBank/DDBJ databases">
        <title>Genome sequencing of Phaeobacter antarcticus sp. nov. SM1211.</title>
        <authorList>
            <person name="Zhang X.-Y."/>
            <person name="Liu C."/>
            <person name="Chen X.-L."/>
            <person name="Xie B.-B."/>
            <person name="Qin Q.-L."/>
            <person name="Rong J.-C."/>
            <person name="Zhang Y.-Z."/>
        </authorList>
    </citation>
    <scope>NUCLEOTIDE SEQUENCE [LARGE SCALE GENOMIC DNA]</scope>
    <source>
        <strain evidence="1 2">SM1211</strain>
    </source>
</reference>
<gene>
    <name evidence="1" type="ORF">P775_23350</name>
</gene>
<accession>A0A2G8R845</accession>
<dbReference type="Proteomes" id="UP000231259">
    <property type="component" value="Unassembled WGS sequence"/>
</dbReference>
<organism evidence="1 2">
    <name type="scientific">Puniceibacterium antarcticum</name>
    <dbReference type="NCBI Taxonomy" id="1206336"/>
    <lineage>
        <taxon>Bacteria</taxon>
        <taxon>Pseudomonadati</taxon>
        <taxon>Pseudomonadota</taxon>
        <taxon>Alphaproteobacteria</taxon>
        <taxon>Rhodobacterales</taxon>
        <taxon>Paracoccaceae</taxon>
        <taxon>Puniceibacterium</taxon>
    </lineage>
</organism>
<dbReference type="EMBL" id="AWWI01000158">
    <property type="protein sequence ID" value="PIL17714.1"/>
    <property type="molecule type" value="Genomic_DNA"/>
</dbReference>
<comment type="caution">
    <text evidence="1">The sequence shown here is derived from an EMBL/GenBank/DDBJ whole genome shotgun (WGS) entry which is preliminary data.</text>
</comment>
<protein>
    <submittedName>
        <fullName evidence="1">Uncharacterized protein</fullName>
    </submittedName>
</protein>
<sequence>MPPAGSVTQDTDRKLAAANFPSMQISLGRKKTIDDEADIFVYLTGEAVLWLKD</sequence>
<proteinExistence type="predicted"/>
<evidence type="ECO:0000313" key="1">
    <source>
        <dbReference type="EMBL" id="PIL17714.1"/>
    </source>
</evidence>